<evidence type="ECO:0000313" key="8">
    <source>
        <dbReference type="EMBL" id="RFC62568.1"/>
    </source>
</evidence>
<feature type="domain" description="N-acetyltransferase" evidence="7">
    <location>
        <begin position="22"/>
        <end position="174"/>
    </location>
</feature>
<evidence type="ECO:0000259" key="7">
    <source>
        <dbReference type="PROSITE" id="PS51186"/>
    </source>
</evidence>
<accession>A0A371X009</accession>
<evidence type="ECO:0000256" key="5">
    <source>
        <dbReference type="ARBA" id="ARBA00049880"/>
    </source>
</evidence>
<comment type="catalytic activity">
    <reaction evidence="5">
        <text>glycyl-tRNA(Gly) + acetyl-CoA = N-acetylglycyl-tRNA(Gly) + CoA + H(+)</text>
        <dbReference type="Rhea" id="RHEA:81867"/>
        <dbReference type="Rhea" id="RHEA-COMP:9683"/>
        <dbReference type="Rhea" id="RHEA-COMP:19766"/>
        <dbReference type="ChEBI" id="CHEBI:15378"/>
        <dbReference type="ChEBI" id="CHEBI:57287"/>
        <dbReference type="ChEBI" id="CHEBI:57288"/>
        <dbReference type="ChEBI" id="CHEBI:78522"/>
        <dbReference type="ChEBI" id="CHEBI:232036"/>
    </reaction>
</comment>
<sequence>MGDFKRLGLSAPEPLSEAHDPAGFSSGKPAMDSWLRELAFHNQAYDFSRTFVICDQNGKVRAFYALCAGMILRKDATKKIAPHGSPSEIPVALLARLAVAEDLQGKGVGKALLSNALRNAASASQVVAFRAVMVDAIDDEASAFYRRFGFASTRISPMKLILPMQDIVASLNAAVAR</sequence>
<dbReference type="PANTHER" id="PTHR36449:SF1">
    <property type="entry name" value="ACETYLTRANSFERASE"/>
    <property type="match status" value="1"/>
</dbReference>
<organism evidence="8 9">
    <name type="scientific">Fulvimarina endophytica</name>
    <dbReference type="NCBI Taxonomy" id="2293836"/>
    <lineage>
        <taxon>Bacteria</taxon>
        <taxon>Pseudomonadati</taxon>
        <taxon>Pseudomonadota</taxon>
        <taxon>Alphaproteobacteria</taxon>
        <taxon>Hyphomicrobiales</taxon>
        <taxon>Aurantimonadaceae</taxon>
        <taxon>Fulvimarina</taxon>
    </lineage>
</organism>
<dbReference type="PANTHER" id="PTHR36449">
    <property type="entry name" value="ACETYLTRANSFERASE-RELATED"/>
    <property type="match status" value="1"/>
</dbReference>
<feature type="region of interest" description="Disordered" evidence="6">
    <location>
        <begin position="1"/>
        <end position="23"/>
    </location>
</feature>
<dbReference type="GO" id="GO:0016747">
    <property type="term" value="F:acyltransferase activity, transferring groups other than amino-acyl groups"/>
    <property type="evidence" value="ECO:0007669"/>
    <property type="project" value="InterPro"/>
</dbReference>
<dbReference type="Pfam" id="PF13508">
    <property type="entry name" value="Acetyltransf_7"/>
    <property type="match status" value="1"/>
</dbReference>
<reference evidence="8 9" key="1">
    <citation type="submission" date="2018-08" db="EMBL/GenBank/DDBJ databases">
        <title>Fulvimarina sp. 85, whole genome shotgun sequence.</title>
        <authorList>
            <person name="Tuo L."/>
        </authorList>
    </citation>
    <scope>NUCLEOTIDE SEQUENCE [LARGE SCALE GENOMIC DNA]</scope>
    <source>
        <strain evidence="8 9">85</strain>
    </source>
</reference>
<keyword evidence="2" id="KW-1277">Toxin-antitoxin system</keyword>
<evidence type="ECO:0000256" key="3">
    <source>
        <dbReference type="ARBA" id="ARBA00022679"/>
    </source>
</evidence>
<dbReference type="InterPro" id="IPR016181">
    <property type="entry name" value="Acyl_CoA_acyltransferase"/>
</dbReference>
<dbReference type="Gene3D" id="3.40.630.30">
    <property type="match status" value="1"/>
</dbReference>
<keyword evidence="9" id="KW-1185">Reference proteome</keyword>
<dbReference type="SUPFAM" id="SSF55729">
    <property type="entry name" value="Acyl-CoA N-acyltransferases (Nat)"/>
    <property type="match status" value="1"/>
</dbReference>
<keyword evidence="1" id="KW-0678">Repressor</keyword>
<evidence type="ECO:0000256" key="4">
    <source>
        <dbReference type="ARBA" id="ARBA00023315"/>
    </source>
</evidence>
<proteinExistence type="predicted"/>
<gene>
    <name evidence="8" type="ORF">DYI37_15055</name>
</gene>
<dbReference type="CDD" id="cd04301">
    <property type="entry name" value="NAT_SF"/>
    <property type="match status" value="1"/>
</dbReference>
<keyword evidence="4" id="KW-0012">Acyltransferase</keyword>
<evidence type="ECO:0000256" key="6">
    <source>
        <dbReference type="SAM" id="MobiDB-lite"/>
    </source>
</evidence>
<evidence type="ECO:0000313" key="9">
    <source>
        <dbReference type="Proteomes" id="UP000264310"/>
    </source>
</evidence>
<dbReference type="InterPro" id="IPR000182">
    <property type="entry name" value="GNAT_dom"/>
</dbReference>
<dbReference type="OrthoDB" id="9799147at2"/>
<keyword evidence="3 8" id="KW-0808">Transferase</keyword>
<comment type="caution">
    <text evidence="8">The sequence shown here is derived from an EMBL/GenBank/DDBJ whole genome shotgun (WGS) entry which is preliminary data.</text>
</comment>
<protein>
    <submittedName>
        <fullName evidence="8">N-acetyltransferase</fullName>
    </submittedName>
</protein>
<dbReference type="PROSITE" id="PS51186">
    <property type="entry name" value="GNAT"/>
    <property type="match status" value="1"/>
</dbReference>
<dbReference type="AlphaFoldDB" id="A0A371X009"/>
<evidence type="ECO:0000256" key="2">
    <source>
        <dbReference type="ARBA" id="ARBA00022649"/>
    </source>
</evidence>
<name>A0A371X009_9HYPH</name>
<dbReference type="EMBL" id="QURL01000006">
    <property type="protein sequence ID" value="RFC62568.1"/>
    <property type="molecule type" value="Genomic_DNA"/>
</dbReference>
<dbReference type="Proteomes" id="UP000264310">
    <property type="component" value="Unassembled WGS sequence"/>
</dbReference>
<evidence type="ECO:0000256" key="1">
    <source>
        <dbReference type="ARBA" id="ARBA00022491"/>
    </source>
</evidence>